<comment type="caution">
    <text evidence="2">The sequence shown here is derived from an EMBL/GenBank/DDBJ whole genome shotgun (WGS) entry which is preliminary data.</text>
</comment>
<evidence type="ECO:0000259" key="1">
    <source>
        <dbReference type="Pfam" id="PF13521"/>
    </source>
</evidence>
<sequence>MKIVFCGAHGVGKSTLSTLLSEKLWLPILHDIVVDAHRLGFVINENTPMETQMWLTGKQLEQEKIHPKFIGDKCIFDYYIYAEALNMDKEMTNVIKKIALQTYAYDHVFFIKPEFAIVDDGLRSTNIEFQNAVDSVYENFLKEHNIPYTSLTGNVEERMVQVYMKLNIV</sequence>
<name>K1XJ13_9BACT</name>
<organism evidence="2">
    <name type="scientific">uncultured bacterium</name>
    <name type="common">gcode 4</name>
    <dbReference type="NCBI Taxonomy" id="1234023"/>
    <lineage>
        <taxon>Bacteria</taxon>
        <taxon>environmental samples</taxon>
    </lineage>
</organism>
<dbReference type="EMBL" id="AMFJ01036116">
    <property type="protein sequence ID" value="EKD25187.1"/>
    <property type="molecule type" value="Genomic_DNA"/>
</dbReference>
<dbReference type="InterPro" id="IPR027417">
    <property type="entry name" value="P-loop_NTPase"/>
</dbReference>
<reference evidence="2" key="1">
    <citation type="journal article" date="2012" name="Science">
        <title>Fermentation, hydrogen, and sulfur metabolism in multiple uncultivated bacterial phyla.</title>
        <authorList>
            <person name="Wrighton K.C."/>
            <person name="Thomas B.C."/>
            <person name="Sharon I."/>
            <person name="Miller C.S."/>
            <person name="Castelle C.J."/>
            <person name="VerBerkmoes N.C."/>
            <person name="Wilkins M.J."/>
            <person name="Hettich R.L."/>
            <person name="Lipton M.S."/>
            <person name="Williams K.H."/>
            <person name="Long P.E."/>
            <person name="Banfield J.F."/>
        </authorList>
    </citation>
    <scope>NUCLEOTIDE SEQUENCE [LARGE SCALE GENOMIC DNA]</scope>
</reference>
<feature type="domain" description="NadR/Ttd14 AAA" evidence="1">
    <location>
        <begin position="2"/>
        <end position="158"/>
    </location>
</feature>
<protein>
    <submittedName>
        <fullName evidence="2">Putative phage protein</fullName>
    </submittedName>
</protein>
<dbReference type="AlphaFoldDB" id="K1XJ13"/>
<dbReference type="SUPFAM" id="SSF52540">
    <property type="entry name" value="P-loop containing nucleoside triphosphate hydrolases"/>
    <property type="match status" value="1"/>
</dbReference>
<proteinExistence type="predicted"/>
<dbReference type="Gene3D" id="3.40.50.300">
    <property type="entry name" value="P-loop containing nucleotide triphosphate hydrolases"/>
    <property type="match status" value="1"/>
</dbReference>
<accession>K1XJ13</accession>
<gene>
    <name evidence="2" type="ORF">ACD_80C00109G0007</name>
</gene>
<dbReference type="Pfam" id="PF13521">
    <property type="entry name" value="AAA_28"/>
    <property type="match status" value="1"/>
</dbReference>
<dbReference type="InterPro" id="IPR038727">
    <property type="entry name" value="NadR/Ttd14_AAA_dom"/>
</dbReference>
<evidence type="ECO:0000313" key="2">
    <source>
        <dbReference type="EMBL" id="EKD25187.1"/>
    </source>
</evidence>